<comment type="similarity">
    <text evidence="5">Belongs to the SAT4 family.</text>
</comment>
<proteinExistence type="inferred from homology"/>
<evidence type="ECO:0000256" key="3">
    <source>
        <dbReference type="ARBA" id="ARBA00022989"/>
    </source>
</evidence>
<feature type="compositionally biased region" description="Basic and acidic residues" evidence="6">
    <location>
        <begin position="359"/>
        <end position="370"/>
    </location>
</feature>
<feature type="compositionally biased region" description="Polar residues" evidence="6">
    <location>
        <begin position="321"/>
        <end position="333"/>
    </location>
</feature>
<sequence>MGSSNVDQAIAAGQVPAGISAAYLKQSRDEGSIIAISFVFALTFLVVISRCASRLFVVKFFGYDDALAVVGLVLLVAFVTLCIILIKIGSGRHYDYIQYVMPLSTVKASETLDFVAHIIYTTALFTCRFSGLLFYQRLCAQSRRFVITIRCAAALLFAAYVPQLILLIVHCLPVTSLWPYSWQPGVDDYTCLAWGVVYVTNSGISLICDMLLFGIPVAIIRFVKLSRKRKIGLALIFFPGLLYVNDLLNTYLPVTDHDSVIGISIARLVLVVQGQWDPDESWTYDPMLAIEVAEIGGTLIALSFPGLKPMFDRLINKRPGGTNSTSTFRSGPDSTHVKQPHGASGNGEFGWEIQGGGDGRVDSKASRDNEDSSSTDVIIRGVQFVVEESDYIPLRENMNSKSMSE</sequence>
<dbReference type="Pfam" id="PF20684">
    <property type="entry name" value="Fung_rhodopsin"/>
    <property type="match status" value="1"/>
</dbReference>
<dbReference type="Proteomes" id="UP001345691">
    <property type="component" value="Unassembled WGS sequence"/>
</dbReference>
<dbReference type="EMBL" id="JAVRRF010000042">
    <property type="protein sequence ID" value="KAK5049693.1"/>
    <property type="molecule type" value="Genomic_DNA"/>
</dbReference>
<evidence type="ECO:0000313" key="9">
    <source>
        <dbReference type="EMBL" id="KAK5049693.1"/>
    </source>
</evidence>
<keyword evidence="10" id="KW-1185">Reference proteome</keyword>
<reference evidence="9 10" key="1">
    <citation type="submission" date="2023-08" db="EMBL/GenBank/DDBJ databases">
        <title>Black Yeasts Isolated from many extreme environments.</title>
        <authorList>
            <person name="Coleine C."/>
            <person name="Stajich J.E."/>
            <person name="Selbmann L."/>
        </authorList>
    </citation>
    <scope>NUCLEOTIDE SEQUENCE [LARGE SCALE GENOMIC DNA]</scope>
    <source>
        <strain evidence="9 10">CCFEE 6328</strain>
    </source>
</reference>
<evidence type="ECO:0000256" key="1">
    <source>
        <dbReference type="ARBA" id="ARBA00004141"/>
    </source>
</evidence>
<dbReference type="PANTHER" id="PTHR33048:SF47">
    <property type="entry name" value="INTEGRAL MEMBRANE PROTEIN-RELATED"/>
    <property type="match status" value="1"/>
</dbReference>
<protein>
    <recommendedName>
        <fullName evidence="8">Rhodopsin domain-containing protein</fullName>
    </recommendedName>
</protein>
<feature type="transmembrane region" description="Helical" evidence="7">
    <location>
        <begin position="147"/>
        <end position="172"/>
    </location>
</feature>
<gene>
    <name evidence="9" type="ORF">LTR69_010877</name>
</gene>
<feature type="transmembrane region" description="Helical" evidence="7">
    <location>
        <begin position="114"/>
        <end position="135"/>
    </location>
</feature>
<keyword evidence="4 7" id="KW-0472">Membrane</keyword>
<feature type="region of interest" description="Disordered" evidence="6">
    <location>
        <begin position="319"/>
        <end position="377"/>
    </location>
</feature>
<evidence type="ECO:0000256" key="6">
    <source>
        <dbReference type="SAM" id="MobiDB-lite"/>
    </source>
</evidence>
<feature type="domain" description="Rhodopsin" evidence="8">
    <location>
        <begin position="50"/>
        <end position="312"/>
    </location>
</feature>
<dbReference type="InterPro" id="IPR049326">
    <property type="entry name" value="Rhodopsin_dom_fungi"/>
</dbReference>
<dbReference type="InterPro" id="IPR052337">
    <property type="entry name" value="SAT4-like"/>
</dbReference>
<evidence type="ECO:0000256" key="4">
    <source>
        <dbReference type="ARBA" id="ARBA00023136"/>
    </source>
</evidence>
<comment type="subcellular location">
    <subcellularLocation>
        <location evidence="1">Membrane</location>
        <topology evidence="1">Multi-pass membrane protein</topology>
    </subcellularLocation>
</comment>
<feature type="transmembrane region" description="Helical" evidence="7">
    <location>
        <begin position="65"/>
        <end position="86"/>
    </location>
</feature>
<evidence type="ECO:0000256" key="2">
    <source>
        <dbReference type="ARBA" id="ARBA00022692"/>
    </source>
</evidence>
<feature type="transmembrane region" description="Helical" evidence="7">
    <location>
        <begin position="33"/>
        <end position="53"/>
    </location>
</feature>
<organism evidence="9 10">
    <name type="scientific">Exophiala sideris</name>
    <dbReference type="NCBI Taxonomy" id="1016849"/>
    <lineage>
        <taxon>Eukaryota</taxon>
        <taxon>Fungi</taxon>
        <taxon>Dikarya</taxon>
        <taxon>Ascomycota</taxon>
        <taxon>Pezizomycotina</taxon>
        <taxon>Eurotiomycetes</taxon>
        <taxon>Chaetothyriomycetidae</taxon>
        <taxon>Chaetothyriales</taxon>
        <taxon>Herpotrichiellaceae</taxon>
        <taxon>Exophiala</taxon>
    </lineage>
</organism>
<dbReference type="PANTHER" id="PTHR33048">
    <property type="entry name" value="PTH11-LIKE INTEGRAL MEMBRANE PROTEIN (AFU_ORTHOLOGUE AFUA_5G11245)"/>
    <property type="match status" value="1"/>
</dbReference>
<comment type="caution">
    <text evidence="9">The sequence shown here is derived from an EMBL/GenBank/DDBJ whole genome shotgun (WGS) entry which is preliminary data.</text>
</comment>
<evidence type="ECO:0000256" key="5">
    <source>
        <dbReference type="ARBA" id="ARBA00038359"/>
    </source>
</evidence>
<accession>A0ABR0IWB9</accession>
<feature type="transmembrane region" description="Helical" evidence="7">
    <location>
        <begin position="231"/>
        <end position="248"/>
    </location>
</feature>
<evidence type="ECO:0000259" key="8">
    <source>
        <dbReference type="Pfam" id="PF20684"/>
    </source>
</evidence>
<evidence type="ECO:0000313" key="10">
    <source>
        <dbReference type="Proteomes" id="UP001345691"/>
    </source>
</evidence>
<name>A0ABR0IWB9_9EURO</name>
<feature type="transmembrane region" description="Helical" evidence="7">
    <location>
        <begin position="192"/>
        <end position="219"/>
    </location>
</feature>
<keyword evidence="3 7" id="KW-1133">Transmembrane helix</keyword>
<keyword evidence="2 7" id="KW-0812">Transmembrane</keyword>
<feature type="compositionally biased region" description="Gly residues" evidence="6">
    <location>
        <begin position="344"/>
        <end position="358"/>
    </location>
</feature>
<evidence type="ECO:0000256" key="7">
    <source>
        <dbReference type="SAM" id="Phobius"/>
    </source>
</evidence>